<name>A0ABD3HSY6_9MARC</name>
<dbReference type="AlphaFoldDB" id="A0ABD3HSY6"/>
<proteinExistence type="predicted"/>
<feature type="chain" id="PRO_5044799490" description="Bulb-type lectin domain-containing protein" evidence="1">
    <location>
        <begin position="30"/>
        <end position="388"/>
    </location>
</feature>
<evidence type="ECO:0000259" key="2">
    <source>
        <dbReference type="PROSITE" id="PS50927"/>
    </source>
</evidence>
<gene>
    <name evidence="3" type="ORF">R1sor_008289</name>
</gene>
<accession>A0ABD3HSY6</accession>
<keyword evidence="1" id="KW-0732">Signal</keyword>
<dbReference type="InterPro" id="IPR036426">
    <property type="entry name" value="Bulb-type_lectin_dom_sf"/>
</dbReference>
<dbReference type="Proteomes" id="UP001633002">
    <property type="component" value="Unassembled WGS sequence"/>
</dbReference>
<feature type="domain" description="Bulb-type lectin" evidence="2">
    <location>
        <begin position="235"/>
        <end position="356"/>
    </location>
</feature>
<comment type="caution">
    <text evidence="3">The sequence shown here is derived from an EMBL/GenBank/DDBJ whole genome shotgun (WGS) entry which is preliminary data.</text>
</comment>
<dbReference type="SUPFAM" id="SSF51110">
    <property type="entry name" value="alpha-D-mannose-specific plant lectins"/>
    <property type="match status" value="2"/>
</dbReference>
<dbReference type="EMBL" id="JBJQOH010000003">
    <property type="protein sequence ID" value="KAL3694638.1"/>
    <property type="molecule type" value="Genomic_DNA"/>
</dbReference>
<dbReference type="PROSITE" id="PS50927">
    <property type="entry name" value="BULB_LECTIN"/>
    <property type="match status" value="2"/>
</dbReference>
<protein>
    <recommendedName>
        <fullName evidence="2">Bulb-type lectin domain-containing protein</fullName>
    </recommendedName>
</protein>
<feature type="signal peptide" evidence="1">
    <location>
        <begin position="1"/>
        <end position="29"/>
    </location>
</feature>
<evidence type="ECO:0000256" key="1">
    <source>
        <dbReference type="SAM" id="SignalP"/>
    </source>
</evidence>
<evidence type="ECO:0000313" key="4">
    <source>
        <dbReference type="Proteomes" id="UP001633002"/>
    </source>
</evidence>
<sequence length="388" mass="41884">MLGCKVVEGSTILFLVCSFLLCCAAGSEALDFIYTFSRGPITCTDNFPKGVVCKNLNAAPNMNTGGKGDSRHSNIISSRGVDTYALGFQNATFGSHYLAIYHYNSETGLAGNTIWRATREASTVALQVPDTPSLIFTKDGNLELWSRGVLRWSLGTNRLGVRKLQFTMSSSSLADASKAGNLVLYNDDVVPAVVWQSNTVKLRDAFTLYSQHTPNFVCSKKPSLVSCTPSLAGMTQSPGDATHTNIISSLRNSKFALGFERTGGGFFLSIYRFNPSPISFGPTIWRAKSNDGQLVKVDDNATFTIGQGTLVLKNTSGKQVWAAGTIGGGYWLSFDYDSGNLMLKTSMNAIVWQSQDGSGKGNQIPDSQILSELYKGQKNSSSAEQVQQ</sequence>
<feature type="domain" description="Bulb-type lectin" evidence="2">
    <location>
        <begin position="60"/>
        <end position="197"/>
    </location>
</feature>
<dbReference type="InterPro" id="IPR001480">
    <property type="entry name" value="Bulb-type_lectin_dom"/>
</dbReference>
<keyword evidence="4" id="KW-1185">Reference proteome</keyword>
<evidence type="ECO:0000313" key="3">
    <source>
        <dbReference type="EMBL" id="KAL3694638.1"/>
    </source>
</evidence>
<organism evidence="3 4">
    <name type="scientific">Riccia sorocarpa</name>
    <dbReference type="NCBI Taxonomy" id="122646"/>
    <lineage>
        <taxon>Eukaryota</taxon>
        <taxon>Viridiplantae</taxon>
        <taxon>Streptophyta</taxon>
        <taxon>Embryophyta</taxon>
        <taxon>Marchantiophyta</taxon>
        <taxon>Marchantiopsida</taxon>
        <taxon>Marchantiidae</taxon>
        <taxon>Marchantiales</taxon>
        <taxon>Ricciaceae</taxon>
        <taxon>Riccia</taxon>
    </lineage>
</organism>
<reference evidence="3 4" key="1">
    <citation type="submission" date="2024-09" db="EMBL/GenBank/DDBJ databases">
        <title>Chromosome-scale assembly of Riccia sorocarpa.</title>
        <authorList>
            <person name="Paukszto L."/>
        </authorList>
    </citation>
    <scope>NUCLEOTIDE SEQUENCE [LARGE SCALE GENOMIC DNA]</scope>
    <source>
        <strain evidence="3">LP-2024</strain>
        <tissue evidence="3">Aerial parts of the thallus</tissue>
    </source>
</reference>
<dbReference type="Gene3D" id="2.90.10.10">
    <property type="entry name" value="Bulb-type lectin domain"/>
    <property type="match status" value="2"/>
</dbReference>